<dbReference type="PIRSF" id="PIRSF033579">
    <property type="entry name" value="Anaer_Co_chel"/>
    <property type="match status" value="1"/>
</dbReference>
<feature type="binding site" evidence="2">
    <location>
        <position position="177"/>
    </location>
    <ligand>
        <name>Co(2+)</name>
        <dbReference type="ChEBI" id="CHEBI:48828"/>
    </ligand>
</feature>
<dbReference type="Pfam" id="PF06180">
    <property type="entry name" value="CbiK"/>
    <property type="match status" value="1"/>
</dbReference>
<accession>A0A8J8SJ60</accession>
<gene>
    <name evidence="3" type="ORF">HZI73_24305</name>
</gene>
<feature type="active site" description="Proton acceptor" evidence="1">
    <location>
        <position position="147"/>
    </location>
</feature>
<protein>
    <submittedName>
        <fullName evidence="3">Sirohydrochlorin cobaltochelatase</fullName>
    </submittedName>
</protein>
<keyword evidence="4" id="KW-1185">Reference proteome</keyword>
<dbReference type="SUPFAM" id="SSF53800">
    <property type="entry name" value="Chelatase"/>
    <property type="match status" value="1"/>
</dbReference>
<dbReference type="GO" id="GO:0046872">
    <property type="term" value="F:metal ion binding"/>
    <property type="evidence" value="ECO:0007669"/>
    <property type="project" value="UniProtKB-KW"/>
</dbReference>
<evidence type="ECO:0000256" key="1">
    <source>
        <dbReference type="PIRSR" id="PIRSR033579-1"/>
    </source>
</evidence>
<dbReference type="AlphaFoldDB" id="A0A8J8SJ60"/>
<dbReference type="Gene3D" id="3.40.50.1400">
    <property type="match status" value="2"/>
</dbReference>
<name>A0A8J8SJ60_9FIRM</name>
<dbReference type="RefSeq" id="WP_212695927.1">
    <property type="nucleotide sequence ID" value="NZ_CP058649.1"/>
</dbReference>
<dbReference type="KEGG" id="vpy:HZI73_24305"/>
<dbReference type="GO" id="GO:0019251">
    <property type="term" value="P:anaerobic cobalamin biosynthetic process"/>
    <property type="evidence" value="ECO:0007669"/>
    <property type="project" value="InterPro"/>
</dbReference>
<dbReference type="GO" id="GO:0016852">
    <property type="term" value="F:sirohydrochlorin cobaltochelatase activity"/>
    <property type="evidence" value="ECO:0007669"/>
    <property type="project" value="InterPro"/>
</dbReference>
<dbReference type="EMBL" id="CP058649">
    <property type="protein sequence ID" value="QUI25228.1"/>
    <property type="molecule type" value="Genomic_DNA"/>
</dbReference>
<dbReference type="Proteomes" id="UP000683246">
    <property type="component" value="Chromosome"/>
</dbReference>
<evidence type="ECO:0000313" key="4">
    <source>
        <dbReference type="Proteomes" id="UP000683246"/>
    </source>
</evidence>
<reference evidence="3" key="1">
    <citation type="submission" date="2020-07" db="EMBL/GenBank/DDBJ databases">
        <title>Vallitalea pronyensis genome.</title>
        <authorList>
            <person name="Postec A."/>
        </authorList>
    </citation>
    <scope>NUCLEOTIDE SEQUENCE</scope>
    <source>
        <strain evidence="3">FatNI3</strain>
    </source>
</reference>
<evidence type="ECO:0000313" key="3">
    <source>
        <dbReference type="EMBL" id="QUI25228.1"/>
    </source>
</evidence>
<feature type="binding site" evidence="2">
    <location>
        <position position="147"/>
    </location>
    <ligand>
        <name>Co(2+)</name>
        <dbReference type="ChEBI" id="CHEBI:48828"/>
    </ligand>
</feature>
<keyword evidence="2" id="KW-0479">Metal-binding</keyword>
<keyword evidence="2" id="KW-0170">Cobalt</keyword>
<sequence>MMKKGILVVSFGTSYPATRKKCIESIEKKIEESYSDYQVRRAFTSNMIIKKLKERDDIHVDTPLEALGKMVDSGMEEIYVQPLHIIPGYEYEKVRNAVIRMRHRTKGKISLGLPLLYEERHYDEVIDGLLNTLPEEKEHEGILFMGHGTEHFANACYSMLQNKIKDRRDDILLANVEGYPEIDHVIHKIENTYKKMTLVPLMMVAGDHAINDMAGEEDSYKALLEEKHIQVNCQLKGLGEREEIQHIFLQRIAEMMG</sequence>
<organism evidence="3 4">
    <name type="scientific">Vallitalea pronyensis</name>
    <dbReference type="NCBI Taxonomy" id="1348613"/>
    <lineage>
        <taxon>Bacteria</taxon>
        <taxon>Bacillati</taxon>
        <taxon>Bacillota</taxon>
        <taxon>Clostridia</taxon>
        <taxon>Lachnospirales</taxon>
        <taxon>Vallitaleaceae</taxon>
        <taxon>Vallitalea</taxon>
    </lineage>
</organism>
<dbReference type="InterPro" id="IPR010388">
    <property type="entry name" value="Anaerobic_Co-chelatase"/>
</dbReference>
<proteinExistence type="predicted"/>
<dbReference type="CDD" id="cd03413">
    <property type="entry name" value="CbiK_C"/>
    <property type="match status" value="1"/>
</dbReference>
<dbReference type="CDD" id="cd03412">
    <property type="entry name" value="CbiK_N"/>
    <property type="match status" value="1"/>
</dbReference>
<evidence type="ECO:0000256" key="2">
    <source>
        <dbReference type="PIRSR" id="PIRSR033579-3"/>
    </source>
</evidence>
<feature type="binding site" evidence="2">
    <location>
        <position position="208"/>
    </location>
    <ligand>
        <name>Co(2+)</name>
        <dbReference type="ChEBI" id="CHEBI:48828"/>
    </ligand>
</feature>